<dbReference type="Proteomes" id="UP000805704">
    <property type="component" value="Chromosome 19"/>
</dbReference>
<evidence type="ECO:0000313" key="1">
    <source>
        <dbReference type="EMBL" id="KAG8008576.1"/>
    </source>
</evidence>
<sequence length="314" mass="32395">MPPAPTTDPTPPSHAVLSPAPHALGQIPVSDSKAPIIVSKDLPGPVQGQDFQSKAPSAPAQIPVSVSKAPPSPAQIQVSQSKAPSAPAQIPVSVSKGSPSPAQIQVSQSKALPAPAQIPFSVSTDRPALAEIPVSLPKAPLAPTSALAPCSVSSLPSTPAPSTGEASASAEMRGSGQTSVHGQMASPSSMGDQGAQTMSSKMDERHIESGLSLQGPSRERRIPQAKASGLSKIPVVGGGRAGRLPVRENQHADDDASREQTTPVLEEERRHFNSHDEGSKDKINDVGVIVPTSKRTQEESQQPPQLKALTSLPR</sequence>
<protein>
    <submittedName>
        <fullName evidence="1">Uncharacterized protein</fullName>
    </submittedName>
</protein>
<accession>A0ACB7F2M6</accession>
<evidence type="ECO:0000313" key="2">
    <source>
        <dbReference type="Proteomes" id="UP000805704"/>
    </source>
</evidence>
<organism evidence="1 2">
    <name type="scientific">Nibea albiflora</name>
    <name type="common">Yellow drum</name>
    <name type="synonym">Corvina albiflora</name>
    <dbReference type="NCBI Taxonomy" id="240163"/>
    <lineage>
        <taxon>Eukaryota</taxon>
        <taxon>Metazoa</taxon>
        <taxon>Chordata</taxon>
        <taxon>Craniata</taxon>
        <taxon>Vertebrata</taxon>
        <taxon>Euteleostomi</taxon>
        <taxon>Actinopterygii</taxon>
        <taxon>Neopterygii</taxon>
        <taxon>Teleostei</taxon>
        <taxon>Neoteleostei</taxon>
        <taxon>Acanthomorphata</taxon>
        <taxon>Eupercaria</taxon>
        <taxon>Sciaenidae</taxon>
        <taxon>Nibea</taxon>
    </lineage>
</organism>
<keyword evidence="2" id="KW-1185">Reference proteome</keyword>
<reference evidence="1" key="1">
    <citation type="submission" date="2020-04" db="EMBL/GenBank/DDBJ databases">
        <title>A chromosome-scale assembly and high-density genetic map of the yellow drum (Nibea albiflora) genome.</title>
        <authorList>
            <person name="Xu D."/>
            <person name="Zhang W."/>
            <person name="Chen R."/>
            <person name="Tan P."/>
            <person name="Wang L."/>
            <person name="Song H."/>
            <person name="Tian L."/>
            <person name="Zhu Q."/>
            <person name="Wang B."/>
        </authorList>
    </citation>
    <scope>NUCLEOTIDE SEQUENCE</scope>
    <source>
        <strain evidence="1">ZJHYS-2018</strain>
    </source>
</reference>
<name>A0ACB7F2M6_NIBAL</name>
<dbReference type="EMBL" id="CM024807">
    <property type="protein sequence ID" value="KAG8008576.1"/>
    <property type="molecule type" value="Genomic_DNA"/>
</dbReference>
<proteinExistence type="predicted"/>
<comment type="caution">
    <text evidence="1">The sequence shown here is derived from an EMBL/GenBank/DDBJ whole genome shotgun (WGS) entry which is preliminary data.</text>
</comment>
<feature type="non-terminal residue" evidence="1">
    <location>
        <position position="314"/>
    </location>
</feature>
<gene>
    <name evidence="1" type="ORF">GBF38_019794</name>
</gene>